<accession>A0A9W8BD21</accession>
<proteinExistence type="inferred from homology"/>
<dbReference type="GO" id="GO:0000993">
    <property type="term" value="F:RNA polymerase II complex binding"/>
    <property type="evidence" value="ECO:0007669"/>
    <property type="project" value="TreeGrafter"/>
</dbReference>
<evidence type="ECO:0000313" key="4">
    <source>
        <dbReference type="EMBL" id="KAJ1985123.1"/>
    </source>
</evidence>
<dbReference type="EMBL" id="JANBQB010000004">
    <property type="protein sequence ID" value="KAJ1985123.1"/>
    <property type="molecule type" value="Genomic_DNA"/>
</dbReference>
<evidence type="ECO:0000313" key="5">
    <source>
        <dbReference type="Proteomes" id="UP001151582"/>
    </source>
</evidence>
<comment type="caution">
    <text evidence="4">The sequence shown here is derived from an EMBL/GenBank/DDBJ whole genome shotgun (WGS) entry which is preliminary data.</text>
</comment>
<comment type="similarity">
    <text evidence="2">Belongs to the PAF1 family.</text>
</comment>
<name>A0A9W8BD21_9FUNG</name>
<organism evidence="4 5">
    <name type="scientific">Dimargaris verticillata</name>
    <dbReference type="NCBI Taxonomy" id="2761393"/>
    <lineage>
        <taxon>Eukaryota</taxon>
        <taxon>Fungi</taxon>
        <taxon>Fungi incertae sedis</taxon>
        <taxon>Zoopagomycota</taxon>
        <taxon>Kickxellomycotina</taxon>
        <taxon>Dimargaritomycetes</taxon>
        <taxon>Dimargaritales</taxon>
        <taxon>Dimargaritaceae</taxon>
        <taxon>Dimargaris</taxon>
    </lineage>
</organism>
<dbReference type="GO" id="GO:0016593">
    <property type="term" value="C:Cdc73/Paf1 complex"/>
    <property type="evidence" value="ECO:0007669"/>
    <property type="project" value="InterPro"/>
</dbReference>
<dbReference type="PANTHER" id="PTHR23188">
    <property type="entry name" value="RNA POLYMERASE II-ASSOCIATED FACTOR 1 HOMOLOG"/>
    <property type="match status" value="1"/>
</dbReference>
<evidence type="ECO:0000256" key="3">
    <source>
        <dbReference type="ARBA" id="ARBA00023242"/>
    </source>
</evidence>
<dbReference type="PANTHER" id="PTHR23188:SF12">
    <property type="entry name" value="RNA POLYMERASE II-ASSOCIATED FACTOR 1 HOMOLOG"/>
    <property type="match status" value="1"/>
</dbReference>
<keyword evidence="5" id="KW-1185">Reference proteome</keyword>
<dbReference type="GO" id="GO:0006368">
    <property type="term" value="P:transcription elongation by RNA polymerase II"/>
    <property type="evidence" value="ECO:0007669"/>
    <property type="project" value="InterPro"/>
</dbReference>
<dbReference type="Proteomes" id="UP001151582">
    <property type="component" value="Unassembled WGS sequence"/>
</dbReference>
<evidence type="ECO:0000256" key="1">
    <source>
        <dbReference type="ARBA" id="ARBA00004123"/>
    </source>
</evidence>
<evidence type="ECO:0008006" key="6">
    <source>
        <dbReference type="Google" id="ProtNLM"/>
    </source>
</evidence>
<comment type="subcellular location">
    <subcellularLocation>
        <location evidence="1">Nucleus</location>
    </subcellularLocation>
</comment>
<keyword evidence="3" id="KW-0539">Nucleus</keyword>
<dbReference type="Pfam" id="PF03985">
    <property type="entry name" value="Paf1"/>
    <property type="match status" value="1"/>
</dbReference>
<gene>
    <name evidence="4" type="ORF">H4R34_000200</name>
</gene>
<evidence type="ECO:0000256" key="2">
    <source>
        <dbReference type="ARBA" id="ARBA00007560"/>
    </source>
</evidence>
<dbReference type="OrthoDB" id="10260285at2759"/>
<dbReference type="InterPro" id="IPR007133">
    <property type="entry name" value="RNA_pol_II-assoc_Paf1"/>
</dbReference>
<dbReference type="GO" id="GO:0003682">
    <property type="term" value="F:chromatin binding"/>
    <property type="evidence" value="ECO:0007669"/>
    <property type="project" value="TreeGrafter"/>
</dbReference>
<reference evidence="4" key="1">
    <citation type="submission" date="2022-07" db="EMBL/GenBank/DDBJ databases">
        <title>Phylogenomic reconstructions and comparative analyses of Kickxellomycotina fungi.</title>
        <authorList>
            <person name="Reynolds N.K."/>
            <person name="Stajich J.E."/>
            <person name="Barry K."/>
            <person name="Grigoriev I.V."/>
            <person name="Crous P."/>
            <person name="Smith M.E."/>
        </authorList>
    </citation>
    <scope>NUCLEOTIDE SEQUENCE</scope>
    <source>
        <strain evidence="4">RSA 567</strain>
    </source>
</reference>
<dbReference type="AlphaFoldDB" id="A0A9W8BD21"/>
<protein>
    <recommendedName>
        <fullName evidence="6">Paf1-domain-containing protein</fullName>
    </recommendedName>
</protein>
<sequence>MAAKRKPGAEFLCKVRYLNTLPDLPFAPKLLKVDADAHVHRLTRYQHTNLAQRQPYPMYVDADLGMPLDLVLMGSFDQRTDPNLYEVSPEDQLLMSAPVREGQPGRGRAAGVSWLRRTEYIASEMTRTLSQSKHASSVRPLGNVMDMSRSAQIAAIKRSFAQAGSMEAEGVQAWHHPSKPGVHAVESLPLLPNTKVWTDSHSHCILDADPSLASSEHELPLASTMLRPVPSATNPDNYFLAAYTPTPETQAALEEQSLTGRTAMGPLLYTHGRDYSFERRMFDDLSQLTLTLVPGEGALYTSVSSRLHLRKKRAVGSRVPLYAGYRAEQDIEGVAPSALALSFRDPTDAIPESRTNGQSEL</sequence>